<evidence type="ECO:0000313" key="1">
    <source>
        <dbReference type="EMBL" id="CAB1417578.1"/>
    </source>
</evidence>
<dbReference type="AlphaFoldDB" id="A0A9N7TSG3"/>
<keyword evidence="2" id="KW-1185">Reference proteome</keyword>
<dbReference type="EMBL" id="CADEAL010000269">
    <property type="protein sequence ID" value="CAB1417578.1"/>
    <property type="molecule type" value="Genomic_DNA"/>
</dbReference>
<organism evidence="1 2">
    <name type="scientific">Pleuronectes platessa</name>
    <name type="common">European plaice</name>
    <dbReference type="NCBI Taxonomy" id="8262"/>
    <lineage>
        <taxon>Eukaryota</taxon>
        <taxon>Metazoa</taxon>
        <taxon>Chordata</taxon>
        <taxon>Craniata</taxon>
        <taxon>Vertebrata</taxon>
        <taxon>Euteleostomi</taxon>
        <taxon>Actinopterygii</taxon>
        <taxon>Neopterygii</taxon>
        <taxon>Teleostei</taxon>
        <taxon>Neoteleostei</taxon>
        <taxon>Acanthomorphata</taxon>
        <taxon>Carangaria</taxon>
        <taxon>Pleuronectiformes</taxon>
        <taxon>Pleuronectoidei</taxon>
        <taxon>Pleuronectidae</taxon>
        <taxon>Pleuronectes</taxon>
    </lineage>
</organism>
<accession>A0A9N7TSG3</accession>
<dbReference type="Proteomes" id="UP001153269">
    <property type="component" value="Unassembled WGS sequence"/>
</dbReference>
<protein>
    <submittedName>
        <fullName evidence="1">Uncharacterized protein</fullName>
    </submittedName>
</protein>
<reference evidence="1" key="1">
    <citation type="submission" date="2020-03" db="EMBL/GenBank/DDBJ databases">
        <authorList>
            <person name="Weist P."/>
        </authorList>
    </citation>
    <scope>NUCLEOTIDE SEQUENCE</scope>
</reference>
<evidence type="ECO:0000313" key="2">
    <source>
        <dbReference type="Proteomes" id="UP001153269"/>
    </source>
</evidence>
<comment type="caution">
    <text evidence="1">The sequence shown here is derived from an EMBL/GenBank/DDBJ whole genome shotgun (WGS) entry which is preliminary data.</text>
</comment>
<sequence>MLALCWHCSVAANWTYDRQTLLHLRNALVTHTLLFPTPDVTLRLYTPTWCVSFGYPAVSLSGRSVGGAEANAEESFGYPAVSLSGRTVRGAEGKRGGVRVAIRKRACVSPAQPWPFHLSAAHLGRKDLFLARRSWDPMYSCHVSITPHRPQTPVSSARPRLRTNFNSQLYLPLKSRDSIQSLLVCLEDIRNWMANNFLQLNAIQIQRGNEAVMRRKSVTRRQKTLLGGATTKKHQDIEKYPPLLCPFTGGGRGTFSDLFGQRAQVKRTLPAHGCPLTGGDASPGSSWVFVETRRPGERNGCRFSCDIHRPGTRTTRVHVNVSGAPPISVRLIVNVNIQETETSIRGKTKRHNEFKRSVAIRHWRPNTNLS</sequence>
<gene>
    <name evidence="1" type="ORF">PLEPLA_LOCUS5383</name>
</gene>
<proteinExistence type="predicted"/>
<name>A0A9N7TSG3_PLEPL</name>